<evidence type="ECO:0000259" key="5">
    <source>
        <dbReference type="Pfam" id="PF00263"/>
    </source>
</evidence>
<evidence type="ECO:0000256" key="3">
    <source>
        <dbReference type="RuleBase" id="RU004003"/>
    </source>
</evidence>
<proteinExistence type="inferred from homology"/>
<evidence type="ECO:0000256" key="4">
    <source>
        <dbReference type="SAM" id="MobiDB-lite"/>
    </source>
</evidence>
<evidence type="ECO:0000256" key="1">
    <source>
        <dbReference type="ARBA" id="ARBA00004370"/>
    </source>
</evidence>
<reference evidence="6" key="1">
    <citation type="submission" date="2021-03" db="EMBL/GenBank/DDBJ databases">
        <authorList>
            <person name="Wang G."/>
        </authorList>
    </citation>
    <scope>NUCLEOTIDE SEQUENCE</scope>
    <source>
        <strain evidence="6">KCTC 12899</strain>
    </source>
</reference>
<keyword evidence="7" id="KW-1185">Reference proteome</keyword>
<dbReference type="GO" id="GO:0016020">
    <property type="term" value="C:membrane"/>
    <property type="evidence" value="ECO:0007669"/>
    <property type="project" value="UniProtKB-SubCell"/>
</dbReference>
<dbReference type="PANTHER" id="PTHR30332:SF17">
    <property type="entry name" value="TYPE IV PILIATION SYSTEM PROTEIN DR_0774-RELATED"/>
    <property type="match status" value="1"/>
</dbReference>
<feature type="domain" description="Type II/III secretion system secretin-like" evidence="5">
    <location>
        <begin position="505"/>
        <end position="670"/>
    </location>
</feature>
<dbReference type="InterPro" id="IPR004846">
    <property type="entry name" value="T2SS/T3SS_dom"/>
</dbReference>
<dbReference type="PROSITE" id="PS00875">
    <property type="entry name" value="T2SP_D"/>
    <property type="match status" value="1"/>
</dbReference>
<dbReference type="InterPro" id="IPR038591">
    <property type="entry name" value="NolW-like_sf"/>
</dbReference>
<evidence type="ECO:0000313" key="6">
    <source>
        <dbReference type="EMBL" id="MBO1323029.1"/>
    </source>
</evidence>
<dbReference type="GO" id="GO:0009306">
    <property type="term" value="P:protein secretion"/>
    <property type="evidence" value="ECO:0007669"/>
    <property type="project" value="InterPro"/>
</dbReference>
<dbReference type="Gene3D" id="3.55.50.30">
    <property type="match status" value="1"/>
</dbReference>
<keyword evidence="2" id="KW-0472">Membrane</keyword>
<dbReference type="Proteomes" id="UP000664417">
    <property type="component" value="Unassembled WGS sequence"/>
</dbReference>
<comment type="subcellular location">
    <subcellularLocation>
        <location evidence="1">Membrane</location>
    </subcellularLocation>
</comment>
<dbReference type="InterPro" id="IPR004845">
    <property type="entry name" value="T2SS_GspD_CS"/>
</dbReference>
<accession>A0A8J7QFB2</accession>
<gene>
    <name evidence="6" type="ORF">J3U88_31475</name>
</gene>
<dbReference type="RefSeq" id="WP_207863001.1">
    <property type="nucleotide sequence ID" value="NZ_JAFREP010000047.1"/>
</dbReference>
<dbReference type="InterPro" id="IPR001775">
    <property type="entry name" value="GspD/PilQ"/>
</dbReference>
<feature type="compositionally biased region" description="Basic residues" evidence="4">
    <location>
        <begin position="704"/>
        <end position="717"/>
    </location>
</feature>
<feature type="compositionally biased region" description="Polar residues" evidence="4">
    <location>
        <begin position="728"/>
        <end position="738"/>
    </location>
</feature>
<dbReference type="InterPro" id="IPR050810">
    <property type="entry name" value="Bact_Secretion_Sys_Channel"/>
</dbReference>
<comment type="similarity">
    <text evidence="3">Belongs to the bacterial secretin family.</text>
</comment>
<feature type="region of interest" description="Disordered" evidence="4">
    <location>
        <begin position="704"/>
        <end position="738"/>
    </location>
</feature>
<dbReference type="EMBL" id="JAFREP010000047">
    <property type="protein sequence ID" value="MBO1323029.1"/>
    <property type="molecule type" value="Genomic_DNA"/>
</dbReference>
<name>A0A8J7QFB2_9BACT</name>
<dbReference type="Gene3D" id="3.30.1370.120">
    <property type="match status" value="1"/>
</dbReference>
<evidence type="ECO:0000256" key="2">
    <source>
        <dbReference type="ARBA" id="ARBA00023136"/>
    </source>
</evidence>
<sequence length="738" mass="82035">MTCLLLLCCLFQAPETETVFAFLPEDQDETFTLEIRSTGNERRFSVVAESLRKNFGLNLVVEREADVVINGNFTDVTVNEFLTYVCRTYDLKWRQTGGIFQFYKEKVPAFQLSVEYASADDTLSIDARDVPLETLFRRIGEESAQNFVFDRNNGARVTGLIRALPLETALKALLKPYQLSLKQGDGFFEVVAANAVPEPTRPDPALANPNQPPKPAGMTFENDVFNGRLEAGGLGDAVRTVSRLARASVKYLDTLEGGAIAINFDNDPFERALDKLFLGTAYSYKKRDDIFLFGSKTRPELTSSEMIVLNHMNAQNVLAYLSGESNLFQTYALPARPSQFGSNTDADRRDLGEFSRNGNRANNRTDSRRAGVSNAGPTAGTSSAPLGGKQPERPIRREVTLAESEQAAITLVREHNALLVTATQDVISEIKSRLSWLDRPVPQVLIQALVVDFRTDNVTDLGLTVSNGANSFFPSLDLSLEGNREADGNFRITRLPSNFMVRIQALATEGKARIISKPHIATLSGHEAYIEVGETQSILLNSETLVGDETPVSQVTQRIETIEANISLRVIPWVTASGEITTYIEPVFNTFLGQVNNNVPPPISTRRLQSTVRLKHGETIILGGLIEEALRNNRQGVPGLSRIPWVGHLFKNINNNFTQSELVIYLTPYVYYGNEGSVTIIRDREGLDYPLDVREQQELIKTKKKPWWKRSKNRKQPKATEPAASAAEPQTQVVDEDE</sequence>
<feature type="region of interest" description="Disordered" evidence="4">
    <location>
        <begin position="338"/>
        <end position="393"/>
    </location>
</feature>
<dbReference type="AlphaFoldDB" id="A0A8J7QFB2"/>
<protein>
    <recommendedName>
        <fullName evidence="5">Type II/III secretion system secretin-like domain-containing protein</fullName>
    </recommendedName>
</protein>
<feature type="compositionally biased region" description="Polar residues" evidence="4">
    <location>
        <begin position="375"/>
        <end position="384"/>
    </location>
</feature>
<evidence type="ECO:0000313" key="7">
    <source>
        <dbReference type="Proteomes" id="UP000664417"/>
    </source>
</evidence>
<dbReference type="GO" id="GO:0015627">
    <property type="term" value="C:type II protein secretion system complex"/>
    <property type="evidence" value="ECO:0007669"/>
    <property type="project" value="TreeGrafter"/>
</dbReference>
<dbReference type="PANTHER" id="PTHR30332">
    <property type="entry name" value="PROBABLE GENERAL SECRETION PATHWAY PROTEIN D"/>
    <property type="match status" value="1"/>
</dbReference>
<comment type="caution">
    <text evidence="6">The sequence shown here is derived from an EMBL/GenBank/DDBJ whole genome shotgun (WGS) entry which is preliminary data.</text>
</comment>
<organism evidence="6 7">
    <name type="scientific">Acanthopleuribacter pedis</name>
    <dbReference type="NCBI Taxonomy" id="442870"/>
    <lineage>
        <taxon>Bacteria</taxon>
        <taxon>Pseudomonadati</taxon>
        <taxon>Acidobacteriota</taxon>
        <taxon>Holophagae</taxon>
        <taxon>Acanthopleuribacterales</taxon>
        <taxon>Acanthopleuribacteraceae</taxon>
        <taxon>Acanthopleuribacter</taxon>
    </lineage>
</organism>
<dbReference type="Pfam" id="PF00263">
    <property type="entry name" value="Secretin"/>
    <property type="match status" value="1"/>
</dbReference>
<dbReference type="PRINTS" id="PR00811">
    <property type="entry name" value="BCTERIALGSPD"/>
</dbReference>